<dbReference type="STRING" id="1544416.Cocul_00353"/>
<keyword evidence="4" id="KW-0132">Cell division</keyword>
<protein>
    <submittedName>
        <fullName evidence="4">Cell division protein FtsL</fullName>
    </submittedName>
</protein>
<dbReference type="OrthoDB" id="4424797at2"/>
<accession>A0A0Q0UEV2</accession>
<keyword evidence="3" id="KW-0472">Membrane</keyword>
<organism evidence="4 5">
    <name type="scientific">Corynebacterium oculi</name>
    <dbReference type="NCBI Taxonomy" id="1544416"/>
    <lineage>
        <taxon>Bacteria</taxon>
        <taxon>Bacillati</taxon>
        <taxon>Actinomycetota</taxon>
        <taxon>Actinomycetes</taxon>
        <taxon>Mycobacteriales</taxon>
        <taxon>Corynebacteriaceae</taxon>
        <taxon>Corynebacterium</taxon>
    </lineage>
</organism>
<feature type="compositionally biased region" description="Basic and acidic residues" evidence="2">
    <location>
        <begin position="176"/>
        <end position="188"/>
    </location>
</feature>
<feature type="transmembrane region" description="Helical" evidence="3">
    <location>
        <begin position="91"/>
        <end position="112"/>
    </location>
</feature>
<keyword evidence="3" id="KW-0812">Transmembrane</keyword>
<dbReference type="RefSeq" id="WP_069723540.1">
    <property type="nucleotide sequence ID" value="NZ_LKST01000001.1"/>
</dbReference>
<feature type="compositionally biased region" description="Low complexity" evidence="2">
    <location>
        <begin position="220"/>
        <end position="243"/>
    </location>
</feature>
<feature type="region of interest" description="Disordered" evidence="2">
    <location>
        <begin position="173"/>
        <end position="243"/>
    </location>
</feature>
<feature type="region of interest" description="Disordered" evidence="2">
    <location>
        <begin position="1"/>
        <end position="23"/>
    </location>
</feature>
<evidence type="ECO:0000256" key="1">
    <source>
        <dbReference type="SAM" id="Coils"/>
    </source>
</evidence>
<keyword evidence="5" id="KW-1185">Reference proteome</keyword>
<dbReference type="EMBL" id="LKST01000001">
    <property type="protein sequence ID" value="KQB85215.1"/>
    <property type="molecule type" value="Genomic_DNA"/>
</dbReference>
<proteinExistence type="predicted"/>
<dbReference type="AlphaFoldDB" id="A0A0Q0UEV2"/>
<feature type="compositionally biased region" description="Basic and acidic residues" evidence="2">
    <location>
        <begin position="7"/>
        <end position="16"/>
    </location>
</feature>
<keyword evidence="1" id="KW-0175">Coiled coil</keyword>
<dbReference type="GO" id="GO:0051301">
    <property type="term" value="P:cell division"/>
    <property type="evidence" value="ECO:0007669"/>
    <property type="project" value="UniProtKB-KW"/>
</dbReference>
<sequence length="243" mass="26087">MNSHSETSARRSRDMSMEATAPASATALLDREARYHASARPATAVPHRTLRNPVRRVVPKPAAGRLGSRQVVSVRGRRVATARQSSRLTRISLVAIVLLVGGVALAMALSGISTQQTFRLQQLTAQEKQLDNQIETLNRDVETVRSSSEFVRHANDNRMVVPQQPGILAVEENGEVTERRPAEGESRPIVDVNGAPTRANAASSSPDKTEGMGENLEAVPQGQQAPQAAQPPAGGQAQPPYLN</sequence>
<evidence type="ECO:0000313" key="5">
    <source>
        <dbReference type="Proteomes" id="UP000050517"/>
    </source>
</evidence>
<evidence type="ECO:0000256" key="2">
    <source>
        <dbReference type="SAM" id="MobiDB-lite"/>
    </source>
</evidence>
<comment type="caution">
    <text evidence="4">The sequence shown here is derived from an EMBL/GenBank/DDBJ whole genome shotgun (WGS) entry which is preliminary data.</text>
</comment>
<keyword evidence="3" id="KW-1133">Transmembrane helix</keyword>
<reference evidence="4 5" key="1">
    <citation type="submission" date="2015-10" db="EMBL/GenBank/DDBJ databases">
        <title>Corynebacteirum lowii and Corynebacterium oculi species nova, derived from human clinical disease and and emended description of Corynebacterium mastiditis.</title>
        <authorList>
            <person name="Bernard K."/>
            <person name="Pacheco A.L."/>
            <person name="Mcdougall C."/>
            <person name="Burtx T."/>
            <person name="Weibe D."/>
            <person name="Tyler S."/>
            <person name="Olson A.B."/>
            <person name="Cnockaert M."/>
            <person name="Eguchi H."/>
            <person name="Kuwahara T."/>
            <person name="Nakayama-Imaohji H."/>
            <person name="Boudewijins M."/>
            <person name="Van Hoecke F."/>
            <person name="Bernier A.-M."/>
            <person name="Vandamme P."/>
        </authorList>
    </citation>
    <scope>NUCLEOTIDE SEQUENCE [LARGE SCALE GENOMIC DNA]</scope>
    <source>
        <strain evidence="4 5">NML 130210</strain>
    </source>
</reference>
<feature type="coiled-coil region" evidence="1">
    <location>
        <begin position="120"/>
        <end position="147"/>
    </location>
</feature>
<evidence type="ECO:0000256" key="3">
    <source>
        <dbReference type="SAM" id="Phobius"/>
    </source>
</evidence>
<dbReference type="PATRIC" id="fig|1544416.3.peg.356"/>
<keyword evidence="4" id="KW-0131">Cell cycle</keyword>
<gene>
    <name evidence="4" type="primary">ftsL</name>
    <name evidence="4" type="ORF">Cocul_00353</name>
</gene>
<name>A0A0Q0UEV2_9CORY</name>
<dbReference type="Proteomes" id="UP000050517">
    <property type="component" value="Unassembled WGS sequence"/>
</dbReference>
<evidence type="ECO:0000313" key="4">
    <source>
        <dbReference type="EMBL" id="KQB85215.1"/>
    </source>
</evidence>